<name>A0A4Y2IAR8_ARAVE</name>
<keyword evidence="2" id="KW-1185">Reference proteome</keyword>
<reference evidence="1 2" key="1">
    <citation type="journal article" date="2019" name="Sci. Rep.">
        <title>Orb-weaving spider Araneus ventricosus genome elucidates the spidroin gene catalogue.</title>
        <authorList>
            <person name="Kono N."/>
            <person name="Nakamura H."/>
            <person name="Ohtoshi R."/>
            <person name="Moran D.A.P."/>
            <person name="Shinohara A."/>
            <person name="Yoshida Y."/>
            <person name="Fujiwara M."/>
            <person name="Mori M."/>
            <person name="Tomita M."/>
            <person name="Arakawa K."/>
        </authorList>
    </citation>
    <scope>NUCLEOTIDE SEQUENCE [LARGE SCALE GENOMIC DNA]</scope>
</reference>
<comment type="caution">
    <text evidence="1">The sequence shown here is derived from an EMBL/GenBank/DDBJ whole genome shotgun (WGS) entry which is preliminary data.</text>
</comment>
<dbReference type="EMBL" id="BGPR01002503">
    <property type="protein sequence ID" value="GBM74522.1"/>
    <property type="molecule type" value="Genomic_DNA"/>
</dbReference>
<organism evidence="1 2">
    <name type="scientific">Araneus ventricosus</name>
    <name type="common">Orbweaver spider</name>
    <name type="synonym">Epeira ventricosa</name>
    <dbReference type="NCBI Taxonomy" id="182803"/>
    <lineage>
        <taxon>Eukaryota</taxon>
        <taxon>Metazoa</taxon>
        <taxon>Ecdysozoa</taxon>
        <taxon>Arthropoda</taxon>
        <taxon>Chelicerata</taxon>
        <taxon>Arachnida</taxon>
        <taxon>Araneae</taxon>
        <taxon>Araneomorphae</taxon>
        <taxon>Entelegynae</taxon>
        <taxon>Araneoidea</taxon>
        <taxon>Araneidae</taxon>
        <taxon>Araneus</taxon>
    </lineage>
</organism>
<dbReference type="AlphaFoldDB" id="A0A4Y2IAR8"/>
<sequence length="98" mass="10825">MCQTRGPHVCWAAKIFVVCHMCQTRGPHVCWAAKIFAVCHMCQTQGSQHSVTEIDTPFKDGRKPSSLMAMPISGDDWVAKVGAAKNLETLESTRRYSG</sequence>
<gene>
    <name evidence="1" type="ORF">AVEN_126573_1</name>
</gene>
<evidence type="ECO:0000313" key="1">
    <source>
        <dbReference type="EMBL" id="GBM74522.1"/>
    </source>
</evidence>
<protein>
    <submittedName>
        <fullName evidence="1">Uncharacterized protein</fullName>
    </submittedName>
</protein>
<accession>A0A4Y2IAR8</accession>
<proteinExistence type="predicted"/>
<dbReference type="Proteomes" id="UP000499080">
    <property type="component" value="Unassembled WGS sequence"/>
</dbReference>
<evidence type="ECO:0000313" key="2">
    <source>
        <dbReference type="Proteomes" id="UP000499080"/>
    </source>
</evidence>